<dbReference type="GO" id="GO:0016132">
    <property type="term" value="P:brassinosteroid biosynthetic process"/>
    <property type="evidence" value="ECO:0007669"/>
    <property type="project" value="TreeGrafter"/>
</dbReference>
<feature type="transmembrane region" description="Helical" evidence="20">
    <location>
        <begin position="51"/>
        <end position="72"/>
    </location>
</feature>
<dbReference type="EnsemblMetazoa" id="SMAR002983-RA">
    <property type="protein sequence ID" value="SMAR002983-PA"/>
    <property type="gene ID" value="SMAR002983"/>
</dbReference>
<keyword evidence="4" id="KW-0153">Cholesterol metabolism</keyword>
<keyword evidence="12" id="KW-0443">Lipid metabolism</keyword>
<keyword evidence="10" id="KW-0560">Oxidoreductase</keyword>
<keyword evidence="7" id="KW-0521">NADP</keyword>
<feature type="transmembrane region" description="Helical" evidence="20">
    <location>
        <begin position="93"/>
        <end position="111"/>
    </location>
</feature>
<evidence type="ECO:0000313" key="21">
    <source>
        <dbReference type="EnsemblMetazoa" id="SMAR002983-PA"/>
    </source>
</evidence>
<evidence type="ECO:0000256" key="13">
    <source>
        <dbReference type="ARBA" id="ARBA00023136"/>
    </source>
</evidence>
<feature type="transmembrane region" description="Helical" evidence="20">
    <location>
        <begin position="12"/>
        <end position="31"/>
    </location>
</feature>
<comment type="similarity">
    <text evidence="2">Belongs to the ERG4/ERG24 family.</text>
</comment>
<feature type="transmembrane region" description="Helical" evidence="20">
    <location>
        <begin position="244"/>
        <end position="266"/>
    </location>
</feature>
<dbReference type="OMA" id="WGKPAEC"/>
<evidence type="ECO:0000313" key="22">
    <source>
        <dbReference type="Proteomes" id="UP000014500"/>
    </source>
</evidence>
<dbReference type="PhylomeDB" id="T1IPN0"/>
<evidence type="ECO:0000256" key="1">
    <source>
        <dbReference type="ARBA" id="ARBA00004141"/>
    </source>
</evidence>
<keyword evidence="22" id="KW-1185">Reference proteome</keyword>
<evidence type="ECO:0000256" key="15">
    <source>
        <dbReference type="ARBA" id="ARBA00023221"/>
    </source>
</evidence>
<keyword evidence="14" id="KW-1207">Sterol metabolism</keyword>
<dbReference type="Pfam" id="PF01222">
    <property type="entry name" value="ERG4_ERG24"/>
    <property type="match status" value="1"/>
</dbReference>
<dbReference type="GO" id="GO:0006695">
    <property type="term" value="P:cholesterol biosynthetic process"/>
    <property type="evidence" value="ECO:0007669"/>
    <property type="project" value="UniProtKB-KW"/>
</dbReference>
<evidence type="ECO:0000256" key="8">
    <source>
        <dbReference type="ARBA" id="ARBA00022955"/>
    </source>
</evidence>
<reference evidence="22" key="1">
    <citation type="submission" date="2011-05" db="EMBL/GenBank/DDBJ databases">
        <authorList>
            <person name="Richards S.R."/>
            <person name="Qu J."/>
            <person name="Jiang H."/>
            <person name="Jhangiani S.N."/>
            <person name="Agravi P."/>
            <person name="Goodspeed R."/>
            <person name="Gross S."/>
            <person name="Mandapat C."/>
            <person name="Jackson L."/>
            <person name="Mathew T."/>
            <person name="Pu L."/>
            <person name="Thornton R."/>
            <person name="Saada N."/>
            <person name="Wilczek-Boney K.B."/>
            <person name="Lee S."/>
            <person name="Kovar C."/>
            <person name="Wu Y."/>
            <person name="Scherer S.E."/>
            <person name="Worley K.C."/>
            <person name="Muzny D.M."/>
            <person name="Gibbs R."/>
        </authorList>
    </citation>
    <scope>NUCLEOTIDE SEQUENCE</scope>
    <source>
        <strain evidence="22">Brora</strain>
    </source>
</reference>
<feature type="transmembrane region" description="Helical" evidence="20">
    <location>
        <begin position="117"/>
        <end position="141"/>
    </location>
</feature>
<comment type="subcellular location">
    <subcellularLocation>
        <location evidence="1">Membrane</location>
        <topology evidence="1">Multi-pass membrane protein</topology>
    </subcellularLocation>
</comment>
<evidence type="ECO:0000256" key="20">
    <source>
        <dbReference type="SAM" id="Phobius"/>
    </source>
</evidence>
<evidence type="ECO:0000256" key="14">
    <source>
        <dbReference type="ARBA" id="ARBA00023166"/>
    </source>
</evidence>
<feature type="transmembrane region" description="Helical" evidence="20">
    <location>
        <begin position="272"/>
        <end position="295"/>
    </location>
</feature>
<dbReference type="STRING" id="126957.T1IPN0"/>
<keyword evidence="9 20" id="KW-1133">Transmembrane helix</keyword>
<reference evidence="21" key="2">
    <citation type="submission" date="2015-02" db="UniProtKB">
        <authorList>
            <consortium name="EnsemblMetazoa"/>
        </authorList>
    </citation>
    <scope>IDENTIFICATION</scope>
</reference>
<evidence type="ECO:0000256" key="9">
    <source>
        <dbReference type="ARBA" id="ARBA00022989"/>
    </source>
</evidence>
<keyword evidence="13 20" id="KW-0472">Membrane</keyword>
<evidence type="ECO:0000256" key="5">
    <source>
        <dbReference type="ARBA" id="ARBA00022692"/>
    </source>
</evidence>
<evidence type="ECO:0000256" key="4">
    <source>
        <dbReference type="ARBA" id="ARBA00022548"/>
    </source>
</evidence>
<dbReference type="Proteomes" id="UP000014500">
    <property type="component" value="Unassembled WGS sequence"/>
</dbReference>
<evidence type="ECO:0000256" key="17">
    <source>
        <dbReference type="ARBA" id="ARBA00042688"/>
    </source>
</evidence>
<dbReference type="GO" id="GO:0047598">
    <property type="term" value="F:7-dehydrocholesterol reductase activity"/>
    <property type="evidence" value="ECO:0007669"/>
    <property type="project" value="UniProtKB-EC"/>
</dbReference>
<name>T1IPN0_STRMM</name>
<organism evidence="21 22">
    <name type="scientific">Strigamia maritima</name>
    <name type="common">European centipede</name>
    <name type="synonym">Geophilus maritimus</name>
    <dbReference type="NCBI Taxonomy" id="126957"/>
    <lineage>
        <taxon>Eukaryota</taxon>
        <taxon>Metazoa</taxon>
        <taxon>Ecdysozoa</taxon>
        <taxon>Arthropoda</taxon>
        <taxon>Myriapoda</taxon>
        <taxon>Chilopoda</taxon>
        <taxon>Pleurostigmophora</taxon>
        <taxon>Geophilomorpha</taxon>
        <taxon>Linotaeniidae</taxon>
        <taxon>Strigamia</taxon>
    </lineage>
</organism>
<keyword evidence="5 20" id="KW-0812">Transmembrane</keyword>
<keyword evidence="11" id="KW-0756">Sterol biosynthesis</keyword>
<evidence type="ECO:0000256" key="19">
    <source>
        <dbReference type="ARBA" id="ARBA00047826"/>
    </source>
</evidence>
<dbReference type="PANTHER" id="PTHR21257:SF38">
    <property type="entry name" value="7-DEHYDROCHOLESTEROL REDUCTASE"/>
    <property type="match status" value="1"/>
</dbReference>
<evidence type="ECO:0000256" key="16">
    <source>
        <dbReference type="ARBA" id="ARBA00038851"/>
    </source>
</evidence>
<dbReference type="EMBL" id="JH431264">
    <property type="status" value="NOT_ANNOTATED_CDS"/>
    <property type="molecule type" value="Genomic_DNA"/>
</dbReference>
<dbReference type="Gene3D" id="1.20.120.1630">
    <property type="match status" value="1"/>
</dbReference>
<feature type="transmembrane region" description="Helical" evidence="20">
    <location>
        <begin position="362"/>
        <end position="380"/>
    </location>
</feature>
<evidence type="ECO:0000256" key="7">
    <source>
        <dbReference type="ARBA" id="ARBA00022857"/>
    </source>
</evidence>
<evidence type="ECO:0000256" key="10">
    <source>
        <dbReference type="ARBA" id="ARBA00023002"/>
    </source>
</evidence>
<dbReference type="PANTHER" id="PTHR21257">
    <property type="entry name" value="DELTA(14)-STEROL REDUCTASE"/>
    <property type="match status" value="1"/>
</dbReference>
<comment type="catalytic activity">
    <reaction evidence="18">
        <text>cholesterol + NADP(+) = 7-dehydrocholesterol + NADPH + H(+)</text>
        <dbReference type="Rhea" id="RHEA:23984"/>
        <dbReference type="ChEBI" id="CHEBI:15378"/>
        <dbReference type="ChEBI" id="CHEBI:16113"/>
        <dbReference type="ChEBI" id="CHEBI:17759"/>
        <dbReference type="ChEBI" id="CHEBI:57783"/>
        <dbReference type="ChEBI" id="CHEBI:58349"/>
        <dbReference type="EC" id="1.3.1.21"/>
    </reaction>
    <physiologicalReaction direction="right-to-left" evidence="18">
        <dbReference type="Rhea" id="RHEA:23986"/>
    </physiologicalReaction>
</comment>
<protein>
    <recommendedName>
        <fullName evidence="16">7-dehydrocholesterol reductase</fullName>
        <ecNumber evidence="16">1.3.1.21</ecNumber>
    </recommendedName>
    <alternativeName>
        <fullName evidence="17">Sterol Delta(7)-reductase</fullName>
    </alternativeName>
</protein>
<keyword evidence="15" id="KW-0753">Steroid metabolism</keyword>
<comment type="catalytic activity">
    <reaction evidence="19">
        <text>7-dehydrodesmosterol + NADPH + H(+) = desmosterol + NADP(+)</text>
        <dbReference type="Rhea" id="RHEA:46740"/>
        <dbReference type="ChEBI" id="CHEBI:15378"/>
        <dbReference type="ChEBI" id="CHEBI:17737"/>
        <dbReference type="ChEBI" id="CHEBI:27910"/>
        <dbReference type="ChEBI" id="CHEBI:57783"/>
        <dbReference type="ChEBI" id="CHEBI:58349"/>
    </reaction>
    <physiologicalReaction direction="left-to-right" evidence="19">
        <dbReference type="Rhea" id="RHEA:46741"/>
    </physiologicalReaction>
</comment>
<accession>T1IPN0</accession>
<evidence type="ECO:0000256" key="12">
    <source>
        <dbReference type="ARBA" id="ARBA00023098"/>
    </source>
</evidence>
<dbReference type="GO" id="GO:0005789">
    <property type="term" value="C:endoplasmic reticulum membrane"/>
    <property type="evidence" value="ECO:0007669"/>
    <property type="project" value="TreeGrafter"/>
</dbReference>
<evidence type="ECO:0000256" key="3">
    <source>
        <dbReference type="ARBA" id="ARBA00022516"/>
    </source>
</evidence>
<proteinExistence type="inferred from homology"/>
<keyword evidence="3" id="KW-0444">Lipid biosynthesis</keyword>
<evidence type="ECO:0000256" key="11">
    <source>
        <dbReference type="ARBA" id="ARBA00023011"/>
    </source>
</evidence>
<dbReference type="AlphaFoldDB" id="T1IPN0"/>
<evidence type="ECO:0000256" key="18">
    <source>
        <dbReference type="ARBA" id="ARBA00047795"/>
    </source>
</evidence>
<evidence type="ECO:0000256" key="2">
    <source>
        <dbReference type="ARBA" id="ARBA00005402"/>
    </source>
</evidence>
<dbReference type="EC" id="1.3.1.21" evidence="16"/>
<dbReference type="InterPro" id="IPR001171">
    <property type="entry name" value="ERG24_DHCR-like"/>
</dbReference>
<feature type="transmembrane region" description="Helical" evidence="20">
    <location>
        <begin position="206"/>
        <end position="223"/>
    </location>
</feature>
<dbReference type="eggNOG" id="KOG1435">
    <property type="taxonomic scope" value="Eukaryota"/>
</dbReference>
<keyword evidence="6" id="KW-0152">Cholesterol biosynthesis</keyword>
<evidence type="ECO:0000256" key="6">
    <source>
        <dbReference type="ARBA" id="ARBA00022778"/>
    </source>
</evidence>
<sequence length="415" mass="48538">MNYTTLWTHLRITLIPVILMILCPISIHLLVKFGHMHHVNMTWTEIIFGNVTSWTIVIIMILWAFLSLIVPAKQYYGATTKSGFTPYYHDNGVLYHVTTSLLFIVTCYMFPSIPPTIYFNIPHLFSTLNIVALMFCTVLWVKGKYFPTEKEEPEKTGLIFEFYSGVELHPRIFDVDVKQFMNCRFGMMAWQLLIISYWAVSYETYGFNWGITLTVTLQTYYITRFYYIESTYFSSLDVILDYEGFYMCWGCLVFMPGFFVYSVYSFVANPPIISQFTALLLLPFGIIFMTLTALVDVEKDIFKKSNGKRALWTNNPKFIRAEYEINGKKVTTRLLISGFWGVCRHLNYVFEIASYVVWSIPGYNLGILPLACPIFLIILTTHRTFRDDDKCLKKYGVAWEQYCKIVKYKMIPFIF</sequence>
<keyword evidence="8" id="KW-0752">Steroid biosynthesis</keyword>
<dbReference type="HOGENOM" id="CLU_015631_0_0_1"/>